<dbReference type="PANTHER" id="PTHR30537:SF17">
    <property type="entry name" value="LYSR-FAMILY REGULATORY PROTEIN"/>
    <property type="match status" value="1"/>
</dbReference>
<dbReference type="Gene3D" id="3.40.190.290">
    <property type="match status" value="1"/>
</dbReference>
<dbReference type="Pfam" id="PF03466">
    <property type="entry name" value="LysR_substrate"/>
    <property type="match status" value="1"/>
</dbReference>
<name>A0ABU1VB48_9BURK</name>
<dbReference type="Gene3D" id="1.10.10.10">
    <property type="entry name" value="Winged helix-like DNA-binding domain superfamily/Winged helix DNA-binding domain"/>
    <property type="match status" value="1"/>
</dbReference>
<keyword evidence="7" id="KW-1185">Reference proteome</keyword>
<keyword evidence="4" id="KW-0804">Transcription</keyword>
<evidence type="ECO:0000259" key="5">
    <source>
        <dbReference type="PROSITE" id="PS50931"/>
    </source>
</evidence>
<dbReference type="InterPro" id="IPR036388">
    <property type="entry name" value="WH-like_DNA-bd_sf"/>
</dbReference>
<keyword evidence="3 6" id="KW-0238">DNA-binding</keyword>
<dbReference type="RefSeq" id="WP_204733838.1">
    <property type="nucleotide sequence ID" value="NZ_JAVDWE010000006.1"/>
</dbReference>
<dbReference type="SUPFAM" id="SSF53850">
    <property type="entry name" value="Periplasmic binding protein-like II"/>
    <property type="match status" value="1"/>
</dbReference>
<gene>
    <name evidence="6" type="ORF">J2X09_002432</name>
</gene>
<organism evidence="6 7">
    <name type="scientific">Hydrogenophaga laconesensis</name>
    <dbReference type="NCBI Taxonomy" id="1805971"/>
    <lineage>
        <taxon>Bacteria</taxon>
        <taxon>Pseudomonadati</taxon>
        <taxon>Pseudomonadota</taxon>
        <taxon>Betaproteobacteria</taxon>
        <taxon>Burkholderiales</taxon>
        <taxon>Comamonadaceae</taxon>
        <taxon>Hydrogenophaga</taxon>
    </lineage>
</organism>
<dbReference type="PROSITE" id="PS50931">
    <property type="entry name" value="HTH_LYSR"/>
    <property type="match status" value="1"/>
</dbReference>
<keyword evidence="2" id="KW-0805">Transcription regulation</keyword>
<evidence type="ECO:0000256" key="1">
    <source>
        <dbReference type="ARBA" id="ARBA00009437"/>
    </source>
</evidence>
<evidence type="ECO:0000313" key="6">
    <source>
        <dbReference type="EMBL" id="MDR7094689.1"/>
    </source>
</evidence>
<comment type="caution">
    <text evidence="6">The sequence shown here is derived from an EMBL/GenBank/DDBJ whole genome shotgun (WGS) entry which is preliminary data.</text>
</comment>
<evidence type="ECO:0000256" key="3">
    <source>
        <dbReference type="ARBA" id="ARBA00023125"/>
    </source>
</evidence>
<evidence type="ECO:0000313" key="7">
    <source>
        <dbReference type="Proteomes" id="UP001265550"/>
    </source>
</evidence>
<feature type="domain" description="HTH lysR-type" evidence="5">
    <location>
        <begin position="1"/>
        <end position="59"/>
    </location>
</feature>
<proteinExistence type="inferred from homology"/>
<dbReference type="PANTHER" id="PTHR30537">
    <property type="entry name" value="HTH-TYPE TRANSCRIPTIONAL REGULATOR"/>
    <property type="match status" value="1"/>
</dbReference>
<dbReference type="InterPro" id="IPR005119">
    <property type="entry name" value="LysR_subst-bd"/>
</dbReference>
<comment type="similarity">
    <text evidence="1">Belongs to the LysR transcriptional regulatory family.</text>
</comment>
<dbReference type="CDD" id="cd08472">
    <property type="entry name" value="PBP2_CrgA_like_3"/>
    <property type="match status" value="1"/>
</dbReference>
<evidence type="ECO:0000256" key="4">
    <source>
        <dbReference type="ARBA" id="ARBA00023163"/>
    </source>
</evidence>
<reference evidence="6 7" key="1">
    <citation type="submission" date="2023-07" db="EMBL/GenBank/DDBJ databases">
        <title>Sorghum-associated microbial communities from plants grown in Nebraska, USA.</title>
        <authorList>
            <person name="Schachtman D."/>
        </authorList>
    </citation>
    <scope>NUCLEOTIDE SEQUENCE [LARGE SCALE GENOMIC DNA]</scope>
    <source>
        <strain evidence="6 7">BE240</strain>
    </source>
</reference>
<dbReference type="InterPro" id="IPR036390">
    <property type="entry name" value="WH_DNA-bd_sf"/>
</dbReference>
<protein>
    <submittedName>
        <fullName evidence="6">DNA-binding transcriptional LysR family regulator</fullName>
    </submittedName>
</protein>
<evidence type="ECO:0000256" key="2">
    <source>
        <dbReference type="ARBA" id="ARBA00023015"/>
    </source>
</evidence>
<dbReference type="Pfam" id="PF00126">
    <property type="entry name" value="HTH_1"/>
    <property type="match status" value="1"/>
</dbReference>
<dbReference type="Proteomes" id="UP001265550">
    <property type="component" value="Unassembled WGS sequence"/>
</dbReference>
<dbReference type="InterPro" id="IPR058163">
    <property type="entry name" value="LysR-type_TF_proteobact-type"/>
</dbReference>
<dbReference type="SUPFAM" id="SSF46785">
    <property type="entry name" value="Winged helix' DNA-binding domain"/>
    <property type="match status" value="1"/>
</dbReference>
<dbReference type="GO" id="GO:0003677">
    <property type="term" value="F:DNA binding"/>
    <property type="evidence" value="ECO:0007669"/>
    <property type="project" value="UniProtKB-KW"/>
</dbReference>
<sequence>MDQIQSIRVFARVVEAGTFTKAAESLDLPKGTVTKLVQHLESRLKVKLLNRTTRRVTVTPDGAAYYERTARVLNDLDDIEASMTNAQANPSGRLRVDVGTSVAQHIIIPALADFYRRYPDIQLELGVTDRAVDLIADNVDCVIRGGELLDQSLVARRVANVPLMTVASPAYIRTHGMPTHPEQLGSEHTMLNYFSARNGRPFINEFVKDGQTVEITGPTRLSVNESNAMIAAVLAGLGVAQMGAFTAVPLIQRGELVRVLPDWSTHSIPLYVVYPPNRHLSAKVRAFVEWVADLFTKQPEMASRG</sequence>
<dbReference type="InterPro" id="IPR000847">
    <property type="entry name" value="LysR_HTH_N"/>
</dbReference>
<accession>A0ABU1VB48</accession>
<dbReference type="EMBL" id="JAVDWE010000006">
    <property type="protein sequence ID" value="MDR7094689.1"/>
    <property type="molecule type" value="Genomic_DNA"/>
</dbReference>